<gene>
    <name evidence="2" type="ORF">BU14_2520s0001</name>
</gene>
<evidence type="ECO:0000256" key="1">
    <source>
        <dbReference type="SAM" id="MobiDB-lite"/>
    </source>
</evidence>
<name>A0A1X6NJ03_PORUM</name>
<feature type="non-terminal residue" evidence="2">
    <location>
        <position position="506"/>
    </location>
</feature>
<feature type="compositionally biased region" description="Pro residues" evidence="1">
    <location>
        <begin position="30"/>
        <end position="43"/>
    </location>
</feature>
<dbReference type="Proteomes" id="UP000218209">
    <property type="component" value="Unassembled WGS sequence"/>
</dbReference>
<protein>
    <submittedName>
        <fullName evidence="2">Uncharacterized protein</fullName>
    </submittedName>
</protein>
<feature type="region of interest" description="Disordered" evidence="1">
    <location>
        <begin position="361"/>
        <end position="395"/>
    </location>
</feature>
<evidence type="ECO:0000313" key="2">
    <source>
        <dbReference type="EMBL" id="OSX68597.1"/>
    </source>
</evidence>
<organism evidence="2 3">
    <name type="scientific">Porphyra umbilicalis</name>
    <name type="common">Purple laver</name>
    <name type="synonym">Red alga</name>
    <dbReference type="NCBI Taxonomy" id="2786"/>
    <lineage>
        <taxon>Eukaryota</taxon>
        <taxon>Rhodophyta</taxon>
        <taxon>Bangiophyceae</taxon>
        <taxon>Bangiales</taxon>
        <taxon>Bangiaceae</taxon>
        <taxon>Porphyra</taxon>
    </lineage>
</organism>
<reference evidence="2 3" key="1">
    <citation type="submission" date="2017-03" db="EMBL/GenBank/DDBJ databases">
        <title>WGS assembly of Porphyra umbilicalis.</title>
        <authorList>
            <person name="Brawley S.H."/>
            <person name="Blouin N.A."/>
            <person name="Ficko-Blean E."/>
            <person name="Wheeler G.L."/>
            <person name="Lohr M."/>
            <person name="Goodson H.V."/>
            <person name="Jenkins J.W."/>
            <person name="Blaby-Haas C.E."/>
            <person name="Helliwell K.E."/>
            <person name="Chan C."/>
            <person name="Marriage T."/>
            <person name="Bhattacharya D."/>
            <person name="Klein A.S."/>
            <person name="Badis Y."/>
            <person name="Brodie J."/>
            <person name="Cao Y."/>
            <person name="Collen J."/>
            <person name="Dittami S.M."/>
            <person name="Gachon C.M."/>
            <person name="Green B.R."/>
            <person name="Karpowicz S."/>
            <person name="Kim J.W."/>
            <person name="Kudahl U."/>
            <person name="Lin S."/>
            <person name="Michel G."/>
            <person name="Mittag M."/>
            <person name="Olson B.J."/>
            <person name="Pangilinan J."/>
            <person name="Peng Y."/>
            <person name="Qiu H."/>
            <person name="Shu S."/>
            <person name="Singer J.T."/>
            <person name="Smith A.G."/>
            <person name="Sprecher B.N."/>
            <person name="Wagner V."/>
            <person name="Wang W."/>
            <person name="Wang Z.-Y."/>
            <person name="Yan J."/>
            <person name="Yarish C."/>
            <person name="Zoeuner-Riek S."/>
            <person name="Zhuang Y."/>
            <person name="Zou Y."/>
            <person name="Lindquist E.A."/>
            <person name="Grimwood J."/>
            <person name="Barry K."/>
            <person name="Rokhsar D.S."/>
            <person name="Schmutz J."/>
            <person name="Stiller J.W."/>
            <person name="Grossman A.R."/>
            <person name="Prochnik S.E."/>
        </authorList>
    </citation>
    <scope>NUCLEOTIDE SEQUENCE [LARGE SCALE GENOMIC DNA]</scope>
    <source>
        <strain evidence="2">4086291</strain>
    </source>
</reference>
<feature type="compositionally biased region" description="Low complexity" evidence="1">
    <location>
        <begin position="1"/>
        <end position="29"/>
    </location>
</feature>
<feature type="compositionally biased region" description="Gly residues" evidence="1">
    <location>
        <begin position="125"/>
        <end position="141"/>
    </location>
</feature>
<evidence type="ECO:0000313" key="3">
    <source>
        <dbReference type="Proteomes" id="UP000218209"/>
    </source>
</evidence>
<dbReference type="EMBL" id="KV920310">
    <property type="protein sequence ID" value="OSX68597.1"/>
    <property type="molecule type" value="Genomic_DNA"/>
</dbReference>
<feature type="region of interest" description="Disordered" evidence="1">
    <location>
        <begin position="166"/>
        <end position="193"/>
    </location>
</feature>
<keyword evidence="3" id="KW-1185">Reference proteome</keyword>
<dbReference type="AlphaFoldDB" id="A0A1X6NJ03"/>
<accession>A0A1X6NJ03</accession>
<feature type="region of interest" description="Disordered" evidence="1">
    <location>
        <begin position="1"/>
        <end position="148"/>
    </location>
</feature>
<feature type="compositionally biased region" description="Low complexity" evidence="1">
    <location>
        <begin position="68"/>
        <end position="81"/>
    </location>
</feature>
<proteinExistence type="predicted"/>
<sequence length="506" mass="51019">MESAVRSSRAAARALPVLASEARPASAAADPPPASAAVDPPPASAAGGLPPNVAAATPPSSVGRAELPTGTTGATANAPAPVDARRPRTVHPVSSRPLPAPLGGRSGPASGDREGDGARTLSGAAGAGGTAGGRAPPGGGSSDLHHGRRGGVAVVSAGRSLSLAAPASRRLSFRRPAPRSEEEKAAARRTRQASLSATVFRMPPIVPTPYGSADGASWSTDALGLFHNAAKKELSDLYVLVLSLQCRALDLGGPDWRALADWVATSAAFVGDLLAAEEELLFAWLTVKYKLDEQSPLAARAAVKAEIVAALDALSRLCATLPRVDADGGAAAAPAASTSRLRKRRTAPVAALDGAESPFGAAVSSSGGGGAAPADKAAPPPGARPSRFRTPPAARPGEVAAGLTALLAATDLYSTRLLAYLSAQERALLPVIRLVFSEADVRRLAQRSAKWAAGRLGATLPLLLRPLSAEAAEAWRRVHLGSAARRPVAAALAVSGVSVAARHGRA</sequence>